<sequence>MALHPRAGKPATNTDLINIPHLISAYYTLSPNVSEPTQAVTFGTSGHRGSALNTSFNDAHIAAIAQALAEYRVAEKITGPCFIGIDTHALSVPALHTTLEVLIANKVSVVLQANGDYTPTPVISRMILQHNAQQSDLADGVVITPSHNPPQDGGFKYNATHGGPADTAATQAIQNRANALLAEQNTAVQRISLKEALQSELLIEADFAQDYIDDLCNVIDMAAIKEAKLAIGVDPLGGAGTRYWSMIAQTYDLNITVIDDTIDPTFRFMHLDKDGQIRMDCSSPYAMAGLLEHKDKYELAFGNDADFDRHGIVTPTHGLLNPNHYLAVAIDYVLTHRPEWAKDLKIGKTLVSSSMIDRVVAHRERELAEMPVGFKWFVSGLLDQTIGFAGEESAGGIFLRRDGSPWATDKDGFILCLLAAEITAKTGLNPGQYYAKLTEQFGTPYYKRIDVAATLEQKSSLAKMDTSVITATHIAGEPITAMQTHAPGNNAAIGGLKVSTENGWFAARPSGTENVYKIYAESFVNEAHLDALLTEAQALVTEVIS</sequence>
<dbReference type="Pfam" id="PF00408">
    <property type="entry name" value="PGM_PMM_IV"/>
    <property type="match status" value="1"/>
</dbReference>
<comment type="cofactor">
    <cofactor evidence="1">
        <name>Mg(2+)</name>
        <dbReference type="ChEBI" id="CHEBI:18420"/>
    </cofactor>
</comment>
<dbReference type="EC" id="5.4.2.2" evidence="7"/>
<organism evidence="13 14">
    <name type="scientific">Opacimonas viscosa</name>
    <dbReference type="NCBI Taxonomy" id="2961944"/>
    <lineage>
        <taxon>Bacteria</taxon>
        <taxon>Pseudomonadati</taxon>
        <taxon>Pseudomonadota</taxon>
        <taxon>Gammaproteobacteria</taxon>
        <taxon>Alteromonadales</taxon>
        <taxon>Alteromonadaceae</taxon>
        <taxon>Opacimonas</taxon>
    </lineage>
</organism>
<dbReference type="AlphaFoldDB" id="A0AA41WZL3"/>
<evidence type="ECO:0000256" key="7">
    <source>
        <dbReference type="NCBIfam" id="TIGR01132"/>
    </source>
</evidence>
<dbReference type="InterPro" id="IPR016055">
    <property type="entry name" value="A-D-PHexomutase_a/b/a-I/II/III"/>
</dbReference>
<dbReference type="Proteomes" id="UP001165413">
    <property type="component" value="Unassembled WGS sequence"/>
</dbReference>
<evidence type="ECO:0000256" key="6">
    <source>
        <dbReference type="ARBA" id="ARBA00023235"/>
    </source>
</evidence>
<feature type="domain" description="Alpha-D-phosphohexomutase alpha/beta/alpha" evidence="12">
    <location>
        <begin position="321"/>
        <end position="440"/>
    </location>
</feature>
<dbReference type="InterPro" id="IPR005844">
    <property type="entry name" value="A-D-PHexomutase_a/b/a-I"/>
</dbReference>
<protein>
    <recommendedName>
        <fullName evidence="7">Phosphoglucomutase</fullName>
        <ecNumber evidence="7">5.4.2.2</ecNumber>
    </recommendedName>
</protein>
<evidence type="ECO:0000259" key="11">
    <source>
        <dbReference type="Pfam" id="PF02879"/>
    </source>
</evidence>
<keyword evidence="4 8" id="KW-0479">Metal-binding</keyword>
<dbReference type="Pfam" id="PF02878">
    <property type="entry name" value="PGM_PMM_I"/>
    <property type="match status" value="1"/>
</dbReference>
<evidence type="ECO:0000256" key="8">
    <source>
        <dbReference type="RuleBase" id="RU004326"/>
    </source>
</evidence>
<keyword evidence="5 8" id="KW-0460">Magnesium</keyword>
<dbReference type="InterPro" id="IPR005843">
    <property type="entry name" value="A-D-PHexomutase_C"/>
</dbReference>
<name>A0AA41WZL3_9ALTE</name>
<reference evidence="13" key="1">
    <citation type="submission" date="2022-07" db="EMBL/GenBank/DDBJ databases">
        <title>Characterization of the Novel Bacterium Alteromonas immobilis LMIT006 and Alteromonas gregis LMIT007.</title>
        <authorList>
            <person name="Lin X."/>
        </authorList>
    </citation>
    <scope>NUCLEOTIDE SEQUENCE</scope>
    <source>
        <strain evidence="13">LMIT007</strain>
    </source>
</reference>
<dbReference type="PANTHER" id="PTHR45745:SF1">
    <property type="entry name" value="PHOSPHOGLUCOMUTASE 2B-RELATED"/>
    <property type="match status" value="1"/>
</dbReference>
<dbReference type="RefSeq" id="WP_254098321.1">
    <property type="nucleotide sequence ID" value="NZ_JANATA010000001.1"/>
</dbReference>
<evidence type="ECO:0000256" key="1">
    <source>
        <dbReference type="ARBA" id="ARBA00001946"/>
    </source>
</evidence>
<evidence type="ECO:0000313" key="13">
    <source>
        <dbReference type="EMBL" id="MCP3427636.1"/>
    </source>
</evidence>
<evidence type="ECO:0000259" key="10">
    <source>
        <dbReference type="Pfam" id="PF02878"/>
    </source>
</evidence>
<proteinExistence type="inferred from homology"/>
<dbReference type="InterPro" id="IPR005845">
    <property type="entry name" value="A-D-PHexomutase_a/b/a-II"/>
</dbReference>
<dbReference type="Pfam" id="PF02880">
    <property type="entry name" value="PGM_PMM_III"/>
    <property type="match status" value="1"/>
</dbReference>
<dbReference type="GO" id="GO:0005975">
    <property type="term" value="P:carbohydrate metabolic process"/>
    <property type="evidence" value="ECO:0007669"/>
    <property type="project" value="UniProtKB-UniRule"/>
</dbReference>
<dbReference type="NCBIfam" id="TIGR01132">
    <property type="entry name" value="pgm"/>
    <property type="match status" value="1"/>
</dbReference>
<dbReference type="PANTHER" id="PTHR45745">
    <property type="entry name" value="PHOSPHOMANNOMUTASE 45A"/>
    <property type="match status" value="1"/>
</dbReference>
<dbReference type="Gene3D" id="3.30.310.50">
    <property type="entry name" value="Alpha-D-phosphohexomutase, C-terminal domain"/>
    <property type="match status" value="1"/>
</dbReference>
<dbReference type="EMBL" id="JANATA010000001">
    <property type="protein sequence ID" value="MCP3427636.1"/>
    <property type="molecule type" value="Genomic_DNA"/>
</dbReference>
<evidence type="ECO:0000256" key="4">
    <source>
        <dbReference type="ARBA" id="ARBA00022723"/>
    </source>
</evidence>
<evidence type="ECO:0000256" key="2">
    <source>
        <dbReference type="ARBA" id="ARBA00010231"/>
    </source>
</evidence>
<feature type="domain" description="Alpha-D-phosphohexomutase alpha/beta/alpha" evidence="10">
    <location>
        <begin position="41"/>
        <end position="179"/>
    </location>
</feature>
<dbReference type="Pfam" id="PF02879">
    <property type="entry name" value="PGM_PMM_II"/>
    <property type="match status" value="1"/>
</dbReference>
<dbReference type="GO" id="GO:0006166">
    <property type="term" value="P:purine ribonucleoside salvage"/>
    <property type="evidence" value="ECO:0007669"/>
    <property type="project" value="TreeGrafter"/>
</dbReference>
<dbReference type="PROSITE" id="PS00710">
    <property type="entry name" value="PGM_PMM"/>
    <property type="match status" value="1"/>
</dbReference>
<accession>A0AA41WZL3</accession>
<dbReference type="SUPFAM" id="SSF53738">
    <property type="entry name" value="Phosphoglucomutase, first 3 domains"/>
    <property type="match status" value="3"/>
</dbReference>
<dbReference type="GO" id="GO:0008973">
    <property type="term" value="F:phosphopentomutase activity"/>
    <property type="evidence" value="ECO:0007669"/>
    <property type="project" value="TreeGrafter"/>
</dbReference>
<feature type="domain" description="Alpha-D-phosphohexomutase alpha/beta/alpha" evidence="11">
    <location>
        <begin position="210"/>
        <end position="315"/>
    </location>
</feature>
<gene>
    <name evidence="13" type="primary">pgm</name>
    <name evidence="13" type="ORF">NLF92_01585</name>
</gene>
<evidence type="ECO:0000256" key="5">
    <source>
        <dbReference type="ARBA" id="ARBA00022842"/>
    </source>
</evidence>
<evidence type="ECO:0000259" key="12">
    <source>
        <dbReference type="Pfam" id="PF02880"/>
    </source>
</evidence>
<keyword evidence="6 13" id="KW-0413">Isomerase</keyword>
<evidence type="ECO:0000259" key="9">
    <source>
        <dbReference type="Pfam" id="PF00408"/>
    </source>
</evidence>
<dbReference type="InterPro" id="IPR036900">
    <property type="entry name" value="A-D-PHexomutase_C_sf"/>
</dbReference>
<dbReference type="GO" id="GO:0004614">
    <property type="term" value="F:phosphoglucomutase activity"/>
    <property type="evidence" value="ECO:0007669"/>
    <property type="project" value="UniProtKB-UniRule"/>
</dbReference>
<comment type="caution">
    <text evidence="13">The sequence shown here is derived from an EMBL/GenBank/DDBJ whole genome shotgun (WGS) entry which is preliminary data.</text>
</comment>
<keyword evidence="14" id="KW-1185">Reference proteome</keyword>
<dbReference type="SUPFAM" id="SSF55957">
    <property type="entry name" value="Phosphoglucomutase, C-terminal domain"/>
    <property type="match status" value="1"/>
</dbReference>
<dbReference type="GO" id="GO:0000287">
    <property type="term" value="F:magnesium ion binding"/>
    <property type="evidence" value="ECO:0007669"/>
    <property type="project" value="InterPro"/>
</dbReference>
<evidence type="ECO:0000313" key="14">
    <source>
        <dbReference type="Proteomes" id="UP001165413"/>
    </source>
</evidence>
<keyword evidence="3" id="KW-0597">Phosphoprotein</keyword>
<dbReference type="InterPro" id="IPR016066">
    <property type="entry name" value="A-D-PHexomutase_CS"/>
</dbReference>
<feature type="domain" description="Alpha-D-phosphohexomutase C-terminal" evidence="9">
    <location>
        <begin position="492"/>
        <end position="533"/>
    </location>
</feature>
<dbReference type="Gene3D" id="3.40.120.10">
    <property type="entry name" value="Alpha-D-Glucose-1,6-Bisphosphate, subunit A, domain 3"/>
    <property type="match status" value="3"/>
</dbReference>
<dbReference type="CDD" id="cd05801">
    <property type="entry name" value="PGM_like3"/>
    <property type="match status" value="1"/>
</dbReference>
<dbReference type="InterPro" id="IPR005852">
    <property type="entry name" value="PGM_a-D-Glc-sp"/>
</dbReference>
<comment type="similarity">
    <text evidence="2 8">Belongs to the phosphohexose mutase family.</text>
</comment>
<evidence type="ECO:0000256" key="3">
    <source>
        <dbReference type="ARBA" id="ARBA00022553"/>
    </source>
</evidence>
<dbReference type="InterPro" id="IPR005846">
    <property type="entry name" value="A-D-PHexomutase_a/b/a-III"/>
</dbReference>